<keyword evidence="6 8" id="KW-1133">Transmembrane helix</keyword>
<dbReference type="GO" id="GO:0005886">
    <property type="term" value="C:plasma membrane"/>
    <property type="evidence" value="ECO:0007669"/>
    <property type="project" value="UniProtKB-SubCell"/>
</dbReference>
<evidence type="ECO:0000256" key="3">
    <source>
        <dbReference type="ARBA" id="ARBA00022448"/>
    </source>
</evidence>
<dbReference type="PANTHER" id="PTHR32063">
    <property type="match status" value="1"/>
</dbReference>
<feature type="transmembrane region" description="Helical" evidence="8">
    <location>
        <begin position="954"/>
        <end position="974"/>
    </location>
</feature>
<keyword evidence="5 8" id="KW-0812">Transmembrane</keyword>
<dbReference type="RefSeq" id="WP_064434745.1">
    <property type="nucleotide sequence ID" value="NZ_CP011486.1"/>
</dbReference>
<dbReference type="InterPro" id="IPR004763">
    <property type="entry name" value="CusA-like"/>
</dbReference>
<evidence type="ECO:0000256" key="5">
    <source>
        <dbReference type="ARBA" id="ARBA00022692"/>
    </source>
</evidence>
<dbReference type="EMBL" id="CP011486">
    <property type="protein sequence ID" value="ANH48438.1"/>
    <property type="molecule type" value="Genomic_DNA"/>
</dbReference>
<feature type="transmembrane region" description="Helical" evidence="8">
    <location>
        <begin position="388"/>
        <end position="410"/>
    </location>
</feature>
<dbReference type="Gene3D" id="3.30.70.1430">
    <property type="entry name" value="Multidrug efflux transporter AcrB pore domain"/>
    <property type="match status" value="2"/>
</dbReference>
<dbReference type="Pfam" id="PF00873">
    <property type="entry name" value="ACR_tran"/>
    <property type="match status" value="1"/>
</dbReference>
<feature type="transmembrane region" description="Helical" evidence="8">
    <location>
        <begin position="986"/>
        <end position="1013"/>
    </location>
</feature>
<evidence type="ECO:0000256" key="6">
    <source>
        <dbReference type="ARBA" id="ARBA00022989"/>
    </source>
</evidence>
<feature type="transmembrane region" description="Helical" evidence="8">
    <location>
        <begin position="857"/>
        <end position="876"/>
    </location>
</feature>
<comment type="subcellular location">
    <subcellularLocation>
        <location evidence="1">Cell membrane</location>
        <topology evidence="1">Multi-pass membrane protein</topology>
    </subcellularLocation>
</comment>
<evidence type="ECO:0000256" key="4">
    <source>
        <dbReference type="ARBA" id="ARBA00022475"/>
    </source>
</evidence>
<dbReference type="PATRIC" id="fig|210.2441.peg.945"/>
<evidence type="ECO:0000256" key="2">
    <source>
        <dbReference type="ARBA" id="ARBA00010942"/>
    </source>
</evidence>
<sequence length="1019" mass="111102">MLASIIEFSLRQRVIVIVGAILILFFGTYSFINTPVDAFPDISPTQVKIILKLPGSSPEEMENNIVRPLELELLGLKGQKSLRSVSKYSISDITIDFDDSVDIYLARNIVNERLASVMKDLPVGVEGGMAPIVTPLSDIFMFTIDGNITEIEKRQLLDFVIRPQLRMISGVADVNSIGGFSKAFVIVPDFNDMARLGVSISDLEAAVRVNLRNSGAGRVDRDGETFLVKIQTASLSLEDIGKITVSTNLGHLHIKDFAKVISQSRTRLGFVTKDGVGETTEGLVLSLKEANTKEIIAQVYQKLEELKPFLPNGVFINVFYDRSEFTQKAIATVSKTLIEAVVLIIITLFLFLGNLRASVAVGVILPLSLSVAFIFIKLNNLTLNLMSLGGLIIAIGMLIDSAVVVVENAFEKLSANTKTTKLHAIYRSCKEIAVSVVSGVVIIIVFFVPILTLQGLEGKMFRPLAQSIVYALLGTLVLSITIIPVVSSLVLKATPHSETFLTRFLNKIYAPLLDFFVHNPKKVILGAFVFLIASLSLFPFVGKNFMPALDEGDVVLSVETTPSISLDQSRDLMLNIESAIKKHVKEVKTIVARTGSDELGLDLGGLNQTDTFISFIPKKEWSVKTKDELLDKILDALKDFKGINFSFTQPIEMRISEMLTGVRGDLAVKIFGDDISALNELSFQIAQALKGIKGSSEVLTTLNEGVNYLYVTPNKEAMANVGISSDEFSKFLKSALEGLIVDVIPTGISRTPVMIRQESDFASSITKIKSLALTSKYGVLVPITSIAKIEEVDGPVSIVREDSMRMSVVRSNVVGRDLNSFVEEAKKVISHTIKLPPSYYITYGGQFENQQRANKRLSTVIPLSILAIFFILFFTFKSIPLALLILLNIPFAVTGGLIALFVVGEYISVPASVGFIALFGIAVLNGVVMIGYFKELLLQGKSVEECVLLGAKRRLRPVLMTACIAGLGLIPLLFSHSVGSEVQKPLAIVVLGGLVTSSALTLLLLPPMFMLIAKKIKIV</sequence>
<evidence type="ECO:0000256" key="1">
    <source>
        <dbReference type="ARBA" id="ARBA00004651"/>
    </source>
</evidence>
<dbReference type="InterPro" id="IPR001036">
    <property type="entry name" value="Acrflvin-R"/>
</dbReference>
<comment type="similarity">
    <text evidence="2">Belongs to the resistance-nodulation-cell division (RND) (TC 2.A.6) family.</text>
</comment>
<evidence type="ECO:0000256" key="7">
    <source>
        <dbReference type="ARBA" id="ARBA00023136"/>
    </source>
</evidence>
<evidence type="ECO:0000256" key="8">
    <source>
        <dbReference type="SAM" id="Phobius"/>
    </source>
</evidence>
<evidence type="ECO:0000313" key="10">
    <source>
        <dbReference type="Proteomes" id="UP000078062"/>
    </source>
</evidence>
<dbReference type="Gene3D" id="3.30.2090.10">
    <property type="entry name" value="Multidrug efflux transporter AcrB TolC docking domain, DN and DC subdomains"/>
    <property type="match status" value="2"/>
</dbReference>
<keyword evidence="3" id="KW-0813">Transport</keyword>
<accession>A0A1A9HCX4</accession>
<dbReference type="Proteomes" id="UP000078062">
    <property type="component" value="Chromosome"/>
</dbReference>
<keyword evidence="4" id="KW-1003">Cell membrane</keyword>
<dbReference type="SUPFAM" id="SSF82714">
    <property type="entry name" value="Multidrug efflux transporter AcrB TolC docking domain, DN and DC subdomains"/>
    <property type="match status" value="2"/>
</dbReference>
<feature type="transmembrane region" description="Helical" evidence="8">
    <location>
        <begin position="359"/>
        <end position="376"/>
    </location>
</feature>
<name>A0A1A9HCX4_HELPX</name>
<dbReference type="GO" id="GO:0008324">
    <property type="term" value="F:monoatomic cation transmembrane transporter activity"/>
    <property type="evidence" value="ECO:0007669"/>
    <property type="project" value="InterPro"/>
</dbReference>
<dbReference type="AlphaFoldDB" id="A0A1A9HCX4"/>
<dbReference type="SUPFAM" id="SSF82866">
    <property type="entry name" value="Multidrug efflux transporter AcrB transmembrane domain"/>
    <property type="match status" value="2"/>
</dbReference>
<evidence type="ECO:0000313" key="9">
    <source>
        <dbReference type="EMBL" id="ANH48438.1"/>
    </source>
</evidence>
<keyword evidence="9" id="KW-0575">Peroxidase</keyword>
<feature type="transmembrane region" description="Helical" evidence="8">
    <location>
        <begin position="883"/>
        <end position="903"/>
    </location>
</feature>
<dbReference type="SUPFAM" id="SSF82693">
    <property type="entry name" value="Multidrug efflux transporter AcrB pore domain, PN1, PN2, PC1 and PC2 subdomains"/>
    <property type="match status" value="3"/>
</dbReference>
<dbReference type="GO" id="GO:0004601">
    <property type="term" value="F:peroxidase activity"/>
    <property type="evidence" value="ECO:0007669"/>
    <property type="project" value="UniProtKB-KW"/>
</dbReference>
<keyword evidence="9" id="KW-0560">Oxidoreductase</keyword>
<keyword evidence="7 8" id="KW-0472">Membrane</keyword>
<dbReference type="PANTHER" id="PTHR32063:SF68">
    <property type="entry name" value="PROBALE CATION EFFLUX SYSTEM PROTEIN"/>
    <property type="match status" value="1"/>
</dbReference>
<dbReference type="PRINTS" id="PR00702">
    <property type="entry name" value="ACRIFLAVINRP"/>
</dbReference>
<feature type="transmembrane region" description="Helical" evidence="8">
    <location>
        <begin position="523"/>
        <end position="541"/>
    </location>
</feature>
<protein>
    <submittedName>
        <fullName evidence="9">Cytochrome C peroxidase</fullName>
    </submittedName>
</protein>
<reference evidence="9 10" key="1">
    <citation type="submission" date="2014-04" db="EMBL/GenBank/DDBJ databases">
        <title>Detecting global and local adaptation in a worldwide sample of Helicobacter pylori genomes.</title>
        <authorList>
            <person name="Montano V."/>
            <person name="Didelot X."/>
            <person name="Foll M."/>
            <person name="Linz B."/>
            <person name="Reinhardt R."/>
            <person name="Suerbaum S."/>
            <person name="Moodley Y."/>
            <person name="Jensen J.D."/>
        </authorList>
    </citation>
    <scope>NUCLEOTIDE SEQUENCE [LARGE SCALE GENOMIC DNA]</scope>
    <source>
        <strain evidence="9 10">K26A1</strain>
    </source>
</reference>
<proteinExistence type="inferred from homology"/>
<dbReference type="GO" id="GO:0042910">
    <property type="term" value="F:xenobiotic transmembrane transporter activity"/>
    <property type="evidence" value="ECO:0007669"/>
    <property type="project" value="TreeGrafter"/>
</dbReference>
<gene>
    <name evidence="9" type="ORF">AA977_04585</name>
</gene>
<dbReference type="Gene3D" id="1.20.1640.10">
    <property type="entry name" value="Multidrug efflux transporter AcrB transmembrane domain"/>
    <property type="match status" value="2"/>
</dbReference>
<organism evidence="9 10">
    <name type="scientific">Helicobacter pylori</name>
    <name type="common">Campylobacter pylori</name>
    <dbReference type="NCBI Taxonomy" id="210"/>
    <lineage>
        <taxon>Bacteria</taxon>
        <taxon>Pseudomonadati</taxon>
        <taxon>Campylobacterota</taxon>
        <taxon>Epsilonproteobacteria</taxon>
        <taxon>Campylobacterales</taxon>
        <taxon>Helicobacteraceae</taxon>
        <taxon>Helicobacter</taxon>
    </lineage>
</organism>
<feature type="transmembrane region" description="Helical" evidence="8">
    <location>
        <begin position="909"/>
        <end position="933"/>
    </location>
</feature>
<feature type="transmembrane region" description="Helical" evidence="8">
    <location>
        <begin position="431"/>
        <end position="456"/>
    </location>
</feature>
<dbReference type="NCBIfam" id="TIGR00914">
    <property type="entry name" value="2A0601"/>
    <property type="match status" value="1"/>
</dbReference>
<feature type="transmembrane region" description="Helical" evidence="8">
    <location>
        <begin position="12"/>
        <end position="32"/>
    </location>
</feature>
<dbReference type="Gene3D" id="3.30.70.1320">
    <property type="entry name" value="Multidrug efflux transporter AcrB pore domain like"/>
    <property type="match status" value="1"/>
</dbReference>
<feature type="transmembrane region" description="Helical" evidence="8">
    <location>
        <begin position="329"/>
        <end position="352"/>
    </location>
</feature>
<feature type="transmembrane region" description="Helical" evidence="8">
    <location>
        <begin position="468"/>
        <end position="491"/>
    </location>
</feature>
<dbReference type="InterPro" id="IPR027463">
    <property type="entry name" value="AcrB_DN_DC_subdom"/>
</dbReference>
<dbReference type="Gene3D" id="3.30.70.1440">
    <property type="entry name" value="Multidrug efflux transporter AcrB pore domain"/>
    <property type="match status" value="1"/>
</dbReference>